<feature type="transmembrane region" description="Helical" evidence="1">
    <location>
        <begin position="6"/>
        <end position="32"/>
    </location>
</feature>
<dbReference type="AlphaFoldDB" id="A0A0K2UCI5"/>
<reference evidence="2" key="1">
    <citation type="submission" date="2014-05" db="EMBL/GenBank/DDBJ databases">
        <authorList>
            <person name="Chronopoulou M."/>
        </authorList>
    </citation>
    <scope>NUCLEOTIDE SEQUENCE</scope>
    <source>
        <tissue evidence="2">Whole organism</tissue>
    </source>
</reference>
<name>A0A0K2UCI5_LEPSM</name>
<keyword evidence="1" id="KW-0472">Membrane</keyword>
<evidence type="ECO:0000313" key="2">
    <source>
        <dbReference type="EMBL" id="CDW35948.1"/>
    </source>
</evidence>
<protein>
    <submittedName>
        <fullName evidence="2">Uncharacterized protein</fullName>
    </submittedName>
</protein>
<evidence type="ECO:0000256" key="1">
    <source>
        <dbReference type="SAM" id="Phobius"/>
    </source>
</evidence>
<dbReference type="EMBL" id="HACA01018587">
    <property type="protein sequence ID" value="CDW35948.1"/>
    <property type="molecule type" value="Transcribed_RNA"/>
</dbReference>
<sequence>MTVIYYFLTIILLNNSIFYSAEVIRIVMLYLLDTQCDFAHFFYCTIYLKSGSAMEKSI</sequence>
<keyword evidence="1" id="KW-0812">Transmembrane</keyword>
<proteinExistence type="predicted"/>
<organism evidence="2">
    <name type="scientific">Lepeophtheirus salmonis</name>
    <name type="common">Salmon louse</name>
    <name type="synonym">Caligus salmonis</name>
    <dbReference type="NCBI Taxonomy" id="72036"/>
    <lineage>
        <taxon>Eukaryota</taxon>
        <taxon>Metazoa</taxon>
        <taxon>Ecdysozoa</taxon>
        <taxon>Arthropoda</taxon>
        <taxon>Crustacea</taxon>
        <taxon>Multicrustacea</taxon>
        <taxon>Hexanauplia</taxon>
        <taxon>Copepoda</taxon>
        <taxon>Siphonostomatoida</taxon>
        <taxon>Caligidae</taxon>
        <taxon>Lepeophtheirus</taxon>
    </lineage>
</organism>
<accession>A0A0K2UCI5</accession>
<keyword evidence="1" id="KW-1133">Transmembrane helix</keyword>